<reference evidence="1" key="1">
    <citation type="submission" date="2018-11" db="EMBL/GenBank/DDBJ databases">
        <authorList>
            <consortium name="Genoscope - CEA"/>
            <person name="William W."/>
        </authorList>
    </citation>
    <scope>NUCLEOTIDE SEQUENCE</scope>
</reference>
<dbReference type="EMBL" id="LR031877">
    <property type="protein sequence ID" value="VDD46289.1"/>
    <property type="molecule type" value="Genomic_DNA"/>
</dbReference>
<proteinExistence type="predicted"/>
<evidence type="ECO:0000313" key="1">
    <source>
        <dbReference type="EMBL" id="VDD46289.1"/>
    </source>
</evidence>
<gene>
    <name evidence="1" type="ORF">BOLC5T33836H</name>
</gene>
<name>A0A3P6FVF9_BRAOL</name>
<accession>A0A3P6FVF9</accession>
<protein>
    <submittedName>
        <fullName evidence="1">Uncharacterized protein</fullName>
    </submittedName>
</protein>
<organism evidence="1">
    <name type="scientific">Brassica oleracea</name>
    <name type="common">Wild cabbage</name>
    <dbReference type="NCBI Taxonomy" id="3712"/>
    <lineage>
        <taxon>Eukaryota</taxon>
        <taxon>Viridiplantae</taxon>
        <taxon>Streptophyta</taxon>
        <taxon>Embryophyta</taxon>
        <taxon>Tracheophyta</taxon>
        <taxon>Spermatophyta</taxon>
        <taxon>Magnoliopsida</taxon>
        <taxon>eudicotyledons</taxon>
        <taxon>Gunneridae</taxon>
        <taxon>Pentapetalae</taxon>
        <taxon>rosids</taxon>
        <taxon>malvids</taxon>
        <taxon>Brassicales</taxon>
        <taxon>Brassicaceae</taxon>
        <taxon>Brassiceae</taxon>
        <taxon>Brassica</taxon>
    </lineage>
</organism>
<sequence>MKNNKFHHEPETARDPDCCSISYFVWDPKSKTWRPKY</sequence>
<dbReference type="AlphaFoldDB" id="A0A3P6FVF9"/>